<dbReference type="GO" id="GO:0006355">
    <property type="term" value="P:regulation of DNA-templated transcription"/>
    <property type="evidence" value="ECO:0007669"/>
    <property type="project" value="InterPro"/>
</dbReference>
<sequence length="318" mass="34295">MRPLDRLLAEGKFFSGSVAASQMGVSRAAVSKQIARLRKEGYLIESVRGKGYVLVPRFDGLLPLEILARLRTRVLGRNPTLLDTVDSTQNFLRGLAEQGAAEGTLVVALEQRSGKGRASRCWSSPPGGLWFSLLLRPSLPIHQVSILTLMFGVAVARALMLHGIPASLKWPNDVLVRGRKICGILLEASSDPEKVEYVIAGIGLNVNFSTADLPDEVKERAVSTLDILGRRLDRAELLSTILMHAEAMYEGLPSSISGILDAWRLFSCTLGAPVTISSYGRIIEGKALDVAQDGALLVETEGGVEKVYSGDVTIKSTT</sequence>
<dbReference type="Gene3D" id="3.30.930.10">
    <property type="entry name" value="Bira Bifunctional Protein, Domain 2"/>
    <property type="match status" value="1"/>
</dbReference>
<dbReference type="Pfam" id="PF03099">
    <property type="entry name" value="BPL_LplA_LipB"/>
    <property type="match status" value="1"/>
</dbReference>
<dbReference type="NCBIfam" id="TIGR00121">
    <property type="entry name" value="birA_ligase"/>
    <property type="match status" value="1"/>
</dbReference>
<dbReference type="InterPro" id="IPR013196">
    <property type="entry name" value="HTH_11"/>
</dbReference>
<dbReference type="HAMAP" id="MF_00978">
    <property type="entry name" value="Bifunct_BirA"/>
    <property type="match status" value="1"/>
</dbReference>
<dbReference type="SUPFAM" id="SSF46785">
    <property type="entry name" value="Winged helix' DNA-binding domain"/>
    <property type="match status" value="1"/>
</dbReference>
<accession>A0A444L8M4</accession>
<evidence type="ECO:0000256" key="3">
    <source>
        <dbReference type="ARBA" id="ARBA00022840"/>
    </source>
</evidence>
<dbReference type="InterPro" id="IPR008988">
    <property type="entry name" value="Transcriptional_repressor_C"/>
</dbReference>
<dbReference type="PROSITE" id="PS51733">
    <property type="entry name" value="BPL_LPL_CATALYTIC"/>
    <property type="match status" value="1"/>
</dbReference>
<evidence type="ECO:0000313" key="5">
    <source>
        <dbReference type="EMBL" id="RWX73924.1"/>
    </source>
</evidence>
<evidence type="ECO:0000259" key="4">
    <source>
        <dbReference type="PROSITE" id="PS51733"/>
    </source>
</evidence>
<dbReference type="AlphaFoldDB" id="A0A444L8M4"/>
<dbReference type="Proteomes" id="UP000288215">
    <property type="component" value="Unassembled WGS sequence"/>
</dbReference>
<comment type="caution">
    <text evidence="5">The sequence shown here is derived from an EMBL/GenBank/DDBJ whole genome shotgun (WGS) entry which is preliminary data.</text>
</comment>
<keyword evidence="2" id="KW-0547">Nucleotide-binding</keyword>
<reference evidence="5 6" key="1">
    <citation type="submission" date="2018-12" db="EMBL/GenBank/DDBJ databases">
        <title>The complete genome of the methanogenic archaea of the candidate phylum Verstraetearchaeota, obtained from the metagenome of underground thermal water.</title>
        <authorList>
            <person name="Kadnikov V.V."/>
            <person name="Mardanov A.V."/>
            <person name="Beletsky A.V."/>
            <person name="Karnachuk O.V."/>
            <person name="Ravin N.V."/>
        </authorList>
    </citation>
    <scope>NUCLEOTIDE SEQUENCE [LARGE SCALE GENOMIC DNA]</scope>
    <source>
        <strain evidence="5">Ch88</strain>
    </source>
</reference>
<dbReference type="PANTHER" id="PTHR12835">
    <property type="entry name" value="BIOTIN PROTEIN LIGASE"/>
    <property type="match status" value="1"/>
</dbReference>
<dbReference type="InterPro" id="IPR003142">
    <property type="entry name" value="BPL_C"/>
</dbReference>
<protein>
    <submittedName>
        <fullName evidence="5">Biotin operon repressor / Biotin--protein ligase</fullName>
    </submittedName>
</protein>
<evidence type="ECO:0000256" key="2">
    <source>
        <dbReference type="ARBA" id="ARBA00022741"/>
    </source>
</evidence>
<dbReference type="SUPFAM" id="SSF50037">
    <property type="entry name" value="C-terminal domain of transcriptional repressors"/>
    <property type="match status" value="1"/>
</dbReference>
<dbReference type="Pfam" id="PF08279">
    <property type="entry name" value="HTH_11"/>
    <property type="match status" value="1"/>
</dbReference>
<dbReference type="Gene3D" id="1.10.10.10">
    <property type="entry name" value="Winged helix-like DNA-binding domain superfamily/Winged helix DNA-binding domain"/>
    <property type="match status" value="1"/>
</dbReference>
<dbReference type="InterPro" id="IPR004408">
    <property type="entry name" value="Biotin_CoA_COase_ligase"/>
</dbReference>
<dbReference type="CDD" id="cd16442">
    <property type="entry name" value="BPL"/>
    <property type="match status" value="1"/>
</dbReference>
<gene>
    <name evidence="5" type="ORF">Metus_0703</name>
</gene>
<proteinExistence type="inferred from homology"/>
<keyword evidence="3" id="KW-0067">ATP-binding</keyword>
<keyword evidence="1 5" id="KW-0436">Ligase</keyword>
<dbReference type="Pfam" id="PF02237">
    <property type="entry name" value="BPL_C"/>
    <property type="match status" value="1"/>
</dbReference>
<evidence type="ECO:0000313" key="6">
    <source>
        <dbReference type="Proteomes" id="UP000288215"/>
    </source>
</evidence>
<evidence type="ECO:0000256" key="1">
    <source>
        <dbReference type="ARBA" id="ARBA00022598"/>
    </source>
</evidence>
<dbReference type="GO" id="GO:0005524">
    <property type="term" value="F:ATP binding"/>
    <property type="evidence" value="ECO:0007669"/>
    <property type="project" value="UniProtKB-KW"/>
</dbReference>
<dbReference type="GO" id="GO:0004077">
    <property type="term" value="F:biotin--[biotin carboxyl-carrier protein] ligase activity"/>
    <property type="evidence" value="ECO:0007669"/>
    <property type="project" value="InterPro"/>
</dbReference>
<dbReference type="InterPro" id="IPR004143">
    <property type="entry name" value="BPL_LPL_catalytic"/>
</dbReference>
<dbReference type="InterPro" id="IPR036388">
    <property type="entry name" value="WH-like_DNA-bd_sf"/>
</dbReference>
<feature type="domain" description="BPL/LPL catalytic" evidence="4">
    <location>
        <begin position="64"/>
        <end position="253"/>
    </location>
</feature>
<dbReference type="InterPro" id="IPR030855">
    <property type="entry name" value="Bifunct_BirA"/>
</dbReference>
<dbReference type="EMBL" id="RXGA01000002">
    <property type="protein sequence ID" value="RWX73924.1"/>
    <property type="molecule type" value="Genomic_DNA"/>
</dbReference>
<name>A0A444L8M4_METS7</name>
<dbReference type="SUPFAM" id="SSF55681">
    <property type="entry name" value="Class II aaRS and biotin synthetases"/>
    <property type="match status" value="1"/>
</dbReference>
<dbReference type="InterPro" id="IPR036390">
    <property type="entry name" value="WH_DNA-bd_sf"/>
</dbReference>
<dbReference type="Gene3D" id="2.30.30.100">
    <property type="match status" value="1"/>
</dbReference>
<organism evidence="5 6">
    <name type="scientific">Methanosuratincola subterraneus</name>
    <dbReference type="NCBI Taxonomy" id="2593994"/>
    <lineage>
        <taxon>Archaea</taxon>
        <taxon>Thermoproteota</taxon>
        <taxon>Methanosuratincolia</taxon>
        <taxon>Candidatus Methanomethylicales</taxon>
        <taxon>Candidatus Methanomethylicaceae</taxon>
        <taxon>Candidatus Methanosuratincola (ex Vanwonterghem et al. 2016)</taxon>
    </lineage>
</organism>
<dbReference type="PANTHER" id="PTHR12835:SF5">
    <property type="entry name" value="BIOTIN--PROTEIN LIGASE"/>
    <property type="match status" value="1"/>
</dbReference>
<dbReference type="GO" id="GO:0005737">
    <property type="term" value="C:cytoplasm"/>
    <property type="evidence" value="ECO:0007669"/>
    <property type="project" value="TreeGrafter"/>
</dbReference>
<dbReference type="InterPro" id="IPR045864">
    <property type="entry name" value="aa-tRNA-synth_II/BPL/LPL"/>
</dbReference>